<dbReference type="EnsemblPlants" id="AET2Gv20560500.4">
    <property type="protein sequence ID" value="AET2Gv20560500.4"/>
    <property type="gene ID" value="AET2Gv20560500"/>
</dbReference>
<reference evidence="2" key="2">
    <citation type="journal article" date="2017" name="Nat. Plants">
        <title>The Aegilops tauschii genome reveals multiple impacts of transposons.</title>
        <authorList>
            <person name="Zhao G."/>
            <person name="Zou C."/>
            <person name="Li K."/>
            <person name="Wang K."/>
            <person name="Li T."/>
            <person name="Gao L."/>
            <person name="Zhang X."/>
            <person name="Wang H."/>
            <person name="Yang Z."/>
            <person name="Liu X."/>
            <person name="Jiang W."/>
            <person name="Mao L."/>
            <person name="Kong X."/>
            <person name="Jiao Y."/>
            <person name="Jia J."/>
        </authorList>
    </citation>
    <scope>NUCLEOTIDE SEQUENCE [LARGE SCALE GENOMIC DNA]</scope>
    <source>
        <strain evidence="2">cv. AL8/78</strain>
    </source>
</reference>
<reference evidence="2" key="1">
    <citation type="journal article" date="2014" name="Science">
        <title>Ancient hybridizations among the ancestral genomes of bread wheat.</title>
        <authorList>
            <consortium name="International Wheat Genome Sequencing Consortium,"/>
            <person name="Marcussen T."/>
            <person name="Sandve S.R."/>
            <person name="Heier L."/>
            <person name="Spannagl M."/>
            <person name="Pfeifer M."/>
            <person name="Jakobsen K.S."/>
            <person name="Wulff B.B."/>
            <person name="Steuernagel B."/>
            <person name="Mayer K.F."/>
            <person name="Olsen O.A."/>
        </authorList>
    </citation>
    <scope>NUCLEOTIDE SEQUENCE [LARGE SCALE GENOMIC DNA]</scope>
    <source>
        <strain evidence="2">cv. AL8/78</strain>
    </source>
</reference>
<keyword evidence="2" id="KW-1185">Reference proteome</keyword>
<evidence type="ECO:0000313" key="1">
    <source>
        <dbReference type="EnsemblPlants" id="AET2Gv20560500.4"/>
    </source>
</evidence>
<reference evidence="1" key="5">
    <citation type="journal article" date="2021" name="G3 (Bethesda)">
        <title>Aegilops tauschii genome assembly Aet v5.0 features greater sequence contiguity and improved annotation.</title>
        <authorList>
            <person name="Wang L."/>
            <person name="Zhu T."/>
            <person name="Rodriguez J.C."/>
            <person name="Deal K.R."/>
            <person name="Dubcovsky J."/>
            <person name="McGuire P.E."/>
            <person name="Lux T."/>
            <person name="Spannagl M."/>
            <person name="Mayer K.F.X."/>
            <person name="Baldrich P."/>
            <person name="Meyers B.C."/>
            <person name="Huo N."/>
            <person name="Gu Y.Q."/>
            <person name="Zhou H."/>
            <person name="Devos K.M."/>
            <person name="Bennetzen J.L."/>
            <person name="Unver T."/>
            <person name="Budak H."/>
            <person name="Gulick P.J."/>
            <person name="Galiba G."/>
            <person name="Kalapos B."/>
            <person name="Nelson D.R."/>
            <person name="Li P."/>
            <person name="You F.M."/>
            <person name="Luo M.C."/>
            <person name="Dvorak J."/>
        </authorList>
    </citation>
    <scope>NUCLEOTIDE SEQUENCE [LARGE SCALE GENOMIC DNA]</scope>
    <source>
        <strain evidence="1">cv. AL8/78</strain>
    </source>
</reference>
<proteinExistence type="predicted"/>
<sequence>VREEAAEEGGVRYAATPAASPSYYGLRLLHSFLHPDLVLRLDRGECRASATSGGSRSYALVPADELSRALARSVGVTPHPRLLLVFVLCNNLDAIMLERENLKWWCNRMSWLVGRFSSSSNAVIMVTRESHALTILNSDQVLTLLT</sequence>
<dbReference type="AlphaFoldDB" id="A0A453BM40"/>
<organism evidence="1 2">
    <name type="scientific">Aegilops tauschii subsp. strangulata</name>
    <name type="common">Goatgrass</name>
    <dbReference type="NCBI Taxonomy" id="200361"/>
    <lineage>
        <taxon>Eukaryota</taxon>
        <taxon>Viridiplantae</taxon>
        <taxon>Streptophyta</taxon>
        <taxon>Embryophyta</taxon>
        <taxon>Tracheophyta</taxon>
        <taxon>Spermatophyta</taxon>
        <taxon>Magnoliopsida</taxon>
        <taxon>Liliopsida</taxon>
        <taxon>Poales</taxon>
        <taxon>Poaceae</taxon>
        <taxon>BOP clade</taxon>
        <taxon>Pooideae</taxon>
        <taxon>Triticodae</taxon>
        <taxon>Triticeae</taxon>
        <taxon>Triticinae</taxon>
        <taxon>Aegilops</taxon>
    </lineage>
</organism>
<accession>A0A453BM40</accession>
<dbReference type="Proteomes" id="UP000015105">
    <property type="component" value="Chromosome 2D"/>
</dbReference>
<name>A0A453BM40_AEGTS</name>
<reference evidence="1" key="4">
    <citation type="submission" date="2019-03" db="UniProtKB">
        <authorList>
            <consortium name="EnsemblPlants"/>
        </authorList>
    </citation>
    <scope>IDENTIFICATION</scope>
</reference>
<dbReference type="Gramene" id="AET2Gv20560500.4">
    <property type="protein sequence ID" value="AET2Gv20560500.4"/>
    <property type="gene ID" value="AET2Gv20560500"/>
</dbReference>
<reference evidence="1" key="3">
    <citation type="journal article" date="2017" name="Nature">
        <title>Genome sequence of the progenitor of the wheat D genome Aegilops tauschii.</title>
        <authorList>
            <person name="Luo M.C."/>
            <person name="Gu Y.Q."/>
            <person name="Puiu D."/>
            <person name="Wang H."/>
            <person name="Twardziok S.O."/>
            <person name="Deal K.R."/>
            <person name="Huo N."/>
            <person name="Zhu T."/>
            <person name="Wang L."/>
            <person name="Wang Y."/>
            <person name="McGuire P.E."/>
            <person name="Liu S."/>
            <person name="Long H."/>
            <person name="Ramasamy R.K."/>
            <person name="Rodriguez J.C."/>
            <person name="Van S.L."/>
            <person name="Yuan L."/>
            <person name="Wang Z."/>
            <person name="Xia Z."/>
            <person name="Xiao L."/>
            <person name="Anderson O.D."/>
            <person name="Ouyang S."/>
            <person name="Liang Y."/>
            <person name="Zimin A.V."/>
            <person name="Pertea G."/>
            <person name="Qi P."/>
            <person name="Bennetzen J.L."/>
            <person name="Dai X."/>
            <person name="Dawson M.W."/>
            <person name="Muller H.G."/>
            <person name="Kugler K."/>
            <person name="Rivarola-Duarte L."/>
            <person name="Spannagl M."/>
            <person name="Mayer K.F.X."/>
            <person name="Lu F.H."/>
            <person name="Bevan M.W."/>
            <person name="Leroy P."/>
            <person name="Li P."/>
            <person name="You F.M."/>
            <person name="Sun Q."/>
            <person name="Liu Z."/>
            <person name="Lyons E."/>
            <person name="Wicker T."/>
            <person name="Salzberg S.L."/>
            <person name="Devos K.M."/>
            <person name="Dvorak J."/>
        </authorList>
    </citation>
    <scope>NUCLEOTIDE SEQUENCE [LARGE SCALE GENOMIC DNA]</scope>
    <source>
        <strain evidence="1">cv. AL8/78</strain>
    </source>
</reference>
<protein>
    <submittedName>
        <fullName evidence="1">Uncharacterized protein</fullName>
    </submittedName>
</protein>
<evidence type="ECO:0000313" key="2">
    <source>
        <dbReference type="Proteomes" id="UP000015105"/>
    </source>
</evidence>